<protein>
    <submittedName>
        <fullName evidence="1">Uncharacterized protein</fullName>
    </submittedName>
</protein>
<gene>
    <name evidence="1" type="ORF">HK100_012919</name>
</gene>
<evidence type="ECO:0000313" key="1">
    <source>
        <dbReference type="EMBL" id="KAJ3120141.1"/>
    </source>
</evidence>
<reference evidence="1" key="1">
    <citation type="submission" date="2020-05" db="EMBL/GenBank/DDBJ databases">
        <title>Phylogenomic resolution of chytrid fungi.</title>
        <authorList>
            <person name="Stajich J.E."/>
            <person name="Amses K."/>
            <person name="Simmons R."/>
            <person name="Seto K."/>
            <person name="Myers J."/>
            <person name="Bonds A."/>
            <person name="Quandt C.A."/>
            <person name="Barry K."/>
            <person name="Liu P."/>
            <person name="Grigoriev I."/>
            <person name="Longcore J.E."/>
            <person name="James T.Y."/>
        </authorList>
    </citation>
    <scope>NUCLEOTIDE SEQUENCE</scope>
    <source>
        <strain evidence="1">JEL0513</strain>
    </source>
</reference>
<organism evidence="1 2">
    <name type="scientific">Physocladia obscura</name>
    <dbReference type="NCBI Taxonomy" id="109957"/>
    <lineage>
        <taxon>Eukaryota</taxon>
        <taxon>Fungi</taxon>
        <taxon>Fungi incertae sedis</taxon>
        <taxon>Chytridiomycota</taxon>
        <taxon>Chytridiomycota incertae sedis</taxon>
        <taxon>Chytridiomycetes</taxon>
        <taxon>Chytridiales</taxon>
        <taxon>Chytriomycetaceae</taxon>
        <taxon>Physocladia</taxon>
    </lineage>
</organism>
<comment type="caution">
    <text evidence="1">The sequence shown here is derived from an EMBL/GenBank/DDBJ whole genome shotgun (WGS) entry which is preliminary data.</text>
</comment>
<name>A0AAD5SZ05_9FUNG</name>
<evidence type="ECO:0000313" key="2">
    <source>
        <dbReference type="Proteomes" id="UP001211907"/>
    </source>
</evidence>
<dbReference type="Proteomes" id="UP001211907">
    <property type="component" value="Unassembled WGS sequence"/>
</dbReference>
<proteinExistence type="predicted"/>
<keyword evidence="2" id="KW-1185">Reference proteome</keyword>
<accession>A0AAD5SZ05</accession>
<dbReference type="AlphaFoldDB" id="A0AAD5SZ05"/>
<dbReference type="EMBL" id="JADGJH010000989">
    <property type="protein sequence ID" value="KAJ3120141.1"/>
    <property type="molecule type" value="Genomic_DNA"/>
</dbReference>
<sequence>MILYLISESSIKIMWDNIIHERQDDNVLLEIEEGLNLKLNNPSIRLVFLMVGEYNNGRLKKFSFDCVTLIPGSAGVAVQKLLKIQGFRVDPEEPESIVHSLQKLKDISAENRSSLQSLTNGAYAFFEFHGTDHKICLEDKVGRIPEVAGIDNKLQKEQGFLIIHEESKEQLNIDDDNSERRLLPLKEISSGFQIHS</sequence>